<evidence type="ECO:0000313" key="6">
    <source>
        <dbReference type="Proteomes" id="UP001626550"/>
    </source>
</evidence>
<evidence type="ECO:0000256" key="1">
    <source>
        <dbReference type="ARBA" id="ARBA00004123"/>
    </source>
</evidence>
<evidence type="ECO:0000313" key="5">
    <source>
        <dbReference type="EMBL" id="KAL3314497.1"/>
    </source>
</evidence>
<evidence type="ECO:0000256" key="2">
    <source>
        <dbReference type="ARBA" id="ARBA00006732"/>
    </source>
</evidence>
<dbReference type="SMART" id="SM01135">
    <property type="entry name" value="DIRP"/>
    <property type="match status" value="1"/>
</dbReference>
<dbReference type="InterPro" id="IPR033471">
    <property type="entry name" value="DIRP"/>
</dbReference>
<proteinExistence type="inferred from homology"/>
<feature type="domain" description="DIRP" evidence="4">
    <location>
        <begin position="2"/>
        <end position="91"/>
    </location>
</feature>
<dbReference type="InterPro" id="IPR010561">
    <property type="entry name" value="LIN-9/ALY1"/>
</dbReference>
<dbReference type="Proteomes" id="UP001626550">
    <property type="component" value="Unassembled WGS sequence"/>
</dbReference>
<dbReference type="GO" id="GO:0005634">
    <property type="term" value="C:nucleus"/>
    <property type="evidence" value="ECO:0007669"/>
    <property type="project" value="UniProtKB-SubCell"/>
</dbReference>
<accession>A0ABD2Q5J9</accession>
<reference evidence="5 6" key="1">
    <citation type="submission" date="2024-11" db="EMBL/GenBank/DDBJ databases">
        <title>Adaptive evolution of stress response genes in parasites aligns with host niche diversity.</title>
        <authorList>
            <person name="Hahn C."/>
            <person name="Resl P."/>
        </authorList>
    </citation>
    <scope>NUCLEOTIDE SEQUENCE [LARGE SCALE GENOMIC DNA]</scope>
    <source>
        <strain evidence="5">EGGRZ-B1_66</strain>
        <tissue evidence="5">Body</tissue>
    </source>
</reference>
<dbReference type="PANTHER" id="PTHR21689">
    <property type="entry name" value="LIN-9"/>
    <property type="match status" value="1"/>
</dbReference>
<keyword evidence="3" id="KW-0539">Nucleus</keyword>
<protein>
    <submittedName>
        <fullName evidence="5">Protein lin-9</fullName>
    </submittedName>
</protein>
<comment type="caution">
    <text evidence="5">The sequence shown here is derived from an EMBL/GenBank/DDBJ whole genome shotgun (WGS) entry which is preliminary data.</text>
</comment>
<gene>
    <name evidence="5" type="primary">LIN9_2</name>
    <name evidence="5" type="ORF">Ciccas_006884</name>
</gene>
<sequence>MLKTRNLTREQWKIIRALLGKPRLFSFAFLKNEKSVNKEKRRNLSYLQAVAEYQSINSLAHLEVKSAFLPKNALIPKRFPLETKVLVHLLHMGLYEGSIQSEFSTRGRAYKVRFDDPVEEDPHGLPVMVQATNDKKLAELEKFTGHVYVSENLIFTDANKLAYFTVNSLVDTLKSNKENVSPSNLDVKLISAVQTMSRLVHTKHGFVDQLKRFNDRFETSEESIDQEAYARLVLDLSDLNSRLREVSDTVTFLVSQYHERVLGMPSISNTCDWRRKSADEAFEIISNNNQDSNKSQLIVKLGSLLTLISRFQEMLVIEDLLQDIRKELMTCNIRTFEAHVVPYITEILNSLFPGWEQVRQHVYPNNSIPIVPSDSATVRRSNQPANFSFN</sequence>
<evidence type="ECO:0000259" key="4">
    <source>
        <dbReference type="SMART" id="SM01135"/>
    </source>
</evidence>
<organism evidence="5 6">
    <name type="scientific">Cichlidogyrus casuarinus</name>
    <dbReference type="NCBI Taxonomy" id="1844966"/>
    <lineage>
        <taxon>Eukaryota</taxon>
        <taxon>Metazoa</taxon>
        <taxon>Spiralia</taxon>
        <taxon>Lophotrochozoa</taxon>
        <taxon>Platyhelminthes</taxon>
        <taxon>Monogenea</taxon>
        <taxon>Monopisthocotylea</taxon>
        <taxon>Dactylogyridea</taxon>
        <taxon>Ancyrocephalidae</taxon>
        <taxon>Cichlidogyrus</taxon>
    </lineage>
</organism>
<evidence type="ECO:0000256" key="3">
    <source>
        <dbReference type="ARBA" id="ARBA00023242"/>
    </source>
</evidence>
<dbReference type="PANTHER" id="PTHR21689:SF2">
    <property type="entry name" value="PROTEIN LIN-9 HOMOLOG"/>
    <property type="match status" value="1"/>
</dbReference>
<comment type="similarity">
    <text evidence="2">Belongs to the lin-9 family.</text>
</comment>
<dbReference type="Pfam" id="PF06584">
    <property type="entry name" value="DIRP"/>
    <property type="match status" value="1"/>
</dbReference>
<name>A0ABD2Q5J9_9PLAT</name>
<dbReference type="Pfam" id="PF19438">
    <property type="entry name" value="LIN9_C"/>
    <property type="match status" value="1"/>
</dbReference>
<dbReference type="InterPro" id="IPR045831">
    <property type="entry name" value="LIN9_C"/>
</dbReference>
<comment type="subcellular location">
    <subcellularLocation>
        <location evidence="1">Nucleus</location>
    </subcellularLocation>
</comment>
<keyword evidence="6" id="KW-1185">Reference proteome</keyword>
<dbReference type="EMBL" id="JBJKFK010000981">
    <property type="protein sequence ID" value="KAL3314497.1"/>
    <property type="molecule type" value="Genomic_DNA"/>
</dbReference>
<dbReference type="AlphaFoldDB" id="A0ABD2Q5J9"/>